<dbReference type="Proteomes" id="UP000664048">
    <property type="component" value="Unassembled WGS sequence"/>
</dbReference>
<evidence type="ECO:0000313" key="4">
    <source>
        <dbReference type="EMBL" id="MBO1835079.1"/>
    </source>
</evidence>
<gene>
    <name evidence="2" type="ORF">BCCH1_80490</name>
    <name evidence="4" type="ORF">J4M89_37430</name>
    <name evidence="3" type="ORF">JIN94_19445</name>
    <name evidence="5" type="ORF">LXE91_40255</name>
</gene>
<protein>
    <submittedName>
        <fullName evidence="2">Uncharacterized protein</fullName>
    </submittedName>
</protein>
<evidence type="ECO:0000313" key="6">
    <source>
        <dbReference type="Proteomes" id="UP000664048"/>
    </source>
</evidence>
<accession>A0A286P6S4</accession>
<keyword evidence="2" id="KW-0614">Plasmid</keyword>
<keyword evidence="1" id="KW-0812">Transmembrane</keyword>
<reference evidence="4 6" key="4">
    <citation type="submission" date="2021-03" db="EMBL/GenBank/DDBJ databases">
        <title>Clinical course, treatment and visual outcome of an outbreak of Burkholderia contaminans endophthalmitis following cataract surgery.</title>
        <authorList>
            <person name="Lind C."/>
            <person name="Olsen K."/>
            <person name="Angelsen N.K."/>
            <person name="Krefting E.A."/>
            <person name="Fossen K."/>
            <person name="Gravningen K."/>
            <person name="Depoorter E."/>
            <person name="Vandamme P."/>
            <person name="Bertelsen G."/>
        </authorList>
    </citation>
    <scope>NUCLEOTIDE SEQUENCE [LARGE SCALE GENOMIC DNA]</scope>
    <source>
        <strain evidence="4 6">51242556</strain>
    </source>
</reference>
<keyword evidence="6" id="KW-1185">Reference proteome</keyword>
<geneLocation type="plasmid" evidence="2">
    <name>pBC453</name>
</geneLocation>
<keyword evidence="1" id="KW-1133">Transmembrane helix</keyword>
<evidence type="ECO:0000256" key="1">
    <source>
        <dbReference type="SAM" id="Phobius"/>
    </source>
</evidence>
<feature type="transmembrane region" description="Helical" evidence="1">
    <location>
        <begin position="41"/>
        <end position="62"/>
    </location>
</feature>
<organism evidence="2">
    <name type="scientific">Burkholderia contaminans</name>
    <dbReference type="NCBI Taxonomy" id="488447"/>
    <lineage>
        <taxon>Bacteria</taxon>
        <taxon>Pseudomonadati</taxon>
        <taxon>Pseudomonadota</taxon>
        <taxon>Betaproteobacteria</taxon>
        <taxon>Burkholderiales</taxon>
        <taxon>Burkholderiaceae</taxon>
        <taxon>Burkholderia</taxon>
        <taxon>Burkholderia cepacia complex</taxon>
    </lineage>
</organism>
<dbReference type="EMBL" id="JAGEMX010000025">
    <property type="protein sequence ID" value="MBO1835079.1"/>
    <property type="molecule type" value="Genomic_DNA"/>
</dbReference>
<dbReference type="Proteomes" id="UP000611459">
    <property type="component" value="Unassembled WGS sequence"/>
</dbReference>
<dbReference type="RefSeq" id="WP_046543827.1">
    <property type="nucleotide sequence ID" value="NZ_AP018360.1"/>
</dbReference>
<dbReference type="EMBL" id="JAENIB010000007">
    <property type="protein sequence ID" value="MBK1932066.1"/>
    <property type="molecule type" value="Genomic_DNA"/>
</dbReference>
<reference evidence="3" key="3">
    <citation type="submission" date="2021-01" db="EMBL/GenBank/DDBJ databases">
        <title>Outbreak of Burkholderia contaminns endophthalmitis traced to a clinical ventilation system.</title>
        <authorList>
            <person name="Lipuma J."/>
            <person name="Spilker T."/>
            <person name="Kratholm J."/>
        </authorList>
    </citation>
    <scope>NUCLEOTIDE SEQUENCE</scope>
    <source>
        <strain evidence="3">HI4954</strain>
    </source>
</reference>
<evidence type="ECO:0000313" key="3">
    <source>
        <dbReference type="EMBL" id="MBK1932066.1"/>
    </source>
</evidence>
<dbReference type="Proteomes" id="UP001220209">
    <property type="component" value="Plasmid unnamed1"/>
</dbReference>
<evidence type="ECO:0000313" key="2">
    <source>
        <dbReference type="EMBL" id="BBA45538.1"/>
    </source>
</evidence>
<feature type="transmembrane region" description="Helical" evidence="1">
    <location>
        <begin position="162"/>
        <end position="185"/>
    </location>
</feature>
<dbReference type="OrthoDB" id="9133898at2"/>
<dbReference type="EMBL" id="CP090643">
    <property type="protein sequence ID" value="WFN23367.1"/>
    <property type="molecule type" value="Genomic_DNA"/>
</dbReference>
<feature type="transmembrane region" description="Helical" evidence="1">
    <location>
        <begin position="12"/>
        <end position="29"/>
    </location>
</feature>
<proteinExistence type="predicted"/>
<keyword evidence="1" id="KW-0472">Membrane</keyword>
<feature type="transmembrane region" description="Helical" evidence="1">
    <location>
        <begin position="206"/>
        <end position="225"/>
    </location>
</feature>
<geneLocation type="plasmid" evidence="5 7">
    <name>unnamed1</name>
</geneLocation>
<reference evidence="2" key="1">
    <citation type="journal article" date="2016" name="Biosci. Biotechnol. Biochem.">
        <title>Bioconversion of AHX to AOH by resting cells of Burkholderia contaminans CH-1.</title>
        <authorList>
            <person name="Choi J.H."/>
            <person name="Kikuchi A."/>
            <person name="Pumkaeo P."/>
            <person name="Hirai H."/>
            <person name="Tokuyama S."/>
            <person name="Kawagishi H."/>
        </authorList>
    </citation>
    <scope>NUCLEOTIDE SEQUENCE</scope>
    <source>
        <strain evidence="2">CH-1</strain>
        <plasmid evidence="2">pBC453</plasmid>
    </source>
</reference>
<sequence length="244" mass="26919">MLNDDSLTPHLLVAGFAVIISYPLLYAFLRWVKKVPLRFNVAVFAAVVAAGLLPLEWGGFIANRSSAQLNLMITLMSAEQSARDTLLVCDGDPRKVAPGRLEDAAARLANANEKWVSLKDQREITPAQWLKLEKKCDGWIARRKPDPAAAALNRATQDYMKWLIAVLVTGVIGCFALYDLAVGRVREDLKEANAEGRVELKGVRDVLFVAGVCVIAFMPFSFMWARLFKLCTRPAAGNEARKAS</sequence>
<name>A0A286P6S4_9BURK</name>
<evidence type="ECO:0000313" key="5">
    <source>
        <dbReference type="EMBL" id="WFN23367.1"/>
    </source>
</evidence>
<evidence type="ECO:0000313" key="7">
    <source>
        <dbReference type="Proteomes" id="UP001220209"/>
    </source>
</evidence>
<dbReference type="EMBL" id="AP018360">
    <property type="protein sequence ID" value="BBA45538.1"/>
    <property type="molecule type" value="Genomic_DNA"/>
</dbReference>
<reference evidence="5 7" key="5">
    <citation type="submission" date="2021-12" db="EMBL/GenBank/DDBJ databases">
        <title>Genomic and phenotypic characterization of three Burkholderia contaminans isolates recovered from different sources.</title>
        <authorList>
            <person name="Lopez De Volder A."/>
            <person name="Fan Y."/>
            <person name="Nunvar J."/>
            <person name="Herrera T."/>
            <person name="Timp W."/>
            <person name="Degrossi J."/>
        </authorList>
    </citation>
    <scope>NUCLEOTIDE SEQUENCE [LARGE SCALE GENOMIC DNA]</scope>
    <source>
        <strain evidence="5 7">LMG 23361</strain>
        <plasmid evidence="5 7">unnamed1</plasmid>
    </source>
</reference>
<dbReference type="AlphaFoldDB" id="A0A286P6S4"/>
<reference evidence="2" key="2">
    <citation type="journal article" date="2017" name="Genome Announc.">
        <title>High-Quality Draft Genome Sequence of Burkholderia contaminans CH-1, a Gram-Negative Bacterium That Metabolizes 2-Azahypoxanthine, a Plant Growth-Regulating Compound.</title>
        <authorList>
            <person name="Choi J.-H."/>
            <person name="Sugiura H."/>
            <person name="Moriuchi R."/>
            <person name="Kawagishi H."/>
            <person name="Dohra H."/>
        </authorList>
    </citation>
    <scope>NUCLEOTIDE SEQUENCE</scope>
    <source>
        <strain evidence="2">CH-1</strain>
        <plasmid evidence="2">pBC453</plasmid>
    </source>
</reference>
<dbReference type="GeneID" id="71059927"/>